<sequence>MSKILSFLVISLVVLYVGAWYYELTLPVTTDKDTPSKIIFIEPGTPLKKIASLLEREGLIKNKWIFIFETYRLGLTNQIKAGEYELSPREPLAKILETLVQGRVVTHYVTIPEGYNIYEIARLLDKAGLCSRNDFLQVVQDKEFLKKFNIPGDTAEGFLFPDTYAFWRGISCRLIVATMIKRFWEVWNSEFAERAKELGLSVKEVVTLASIVEKEAVMPQERPIIASVFWNRLKRGMKLQSDPTVRYAVKRFYSRLRYRDLRYRDPYNTYIYPGLPPGPICNPGKASIKAVLYPAKTDYLYFVSKGDGTHYFSRTLREHERAVDIYQRGIRPRKSLTTKKEKTLETQEKVLKSNNGTSEDTSSQK</sequence>
<dbReference type="GO" id="GO:0005886">
    <property type="term" value="C:plasma membrane"/>
    <property type="evidence" value="ECO:0007669"/>
    <property type="project" value="UniProtKB-UniRule"/>
</dbReference>
<dbReference type="PATRIC" id="fig|667014.3.peg.161"/>
<feature type="site" description="Important for catalytic activity" evidence="7">
    <location>
        <position position="215"/>
    </location>
</feature>
<dbReference type="FunCoup" id="F8A8Z3">
    <property type="interactions" value="279"/>
</dbReference>
<accession>F8A8Z3</accession>
<dbReference type="Gene3D" id="3.30.160.60">
    <property type="entry name" value="Classic Zinc Finger"/>
    <property type="match status" value="1"/>
</dbReference>
<keyword evidence="2 7" id="KW-0812">Transmembrane</keyword>
<dbReference type="AlphaFoldDB" id="F8A8Z3"/>
<reference evidence="10" key="1">
    <citation type="submission" date="2011-04" db="EMBL/GenBank/DDBJ databases">
        <title>The complete genome of Thermodesulfatator indicus DSM 15286.</title>
        <authorList>
            <person name="Lucas S."/>
            <person name="Copeland A."/>
            <person name="Lapidus A."/>
            <person name="Bruce D."/>
            <person name="Goodwin L."/>
            <person name="Pitluck S."/>
            <person name="Peters L."/>
            <person name="Kyrpides N."/>
            <person name="Mavromatis K."/>
            <person name="Pagani I."/>
            <person name="Ivanova N."/>
            <person name="Saunders L."/>
            <person name="Detter J.C."/>
            <person name="Tapia R."/>
            <person name="Han C."/>
            <person name="Land M."/>
            <person name="Hauser L."/>
            <person name="Markowitz V."/>
            <person name="Cheng J.-F."/>
            <person name="Hugenholtz P."/>
            <person name="Woyke T."/>
            <person name="Wu D."/>
            <person name="Spring S."/>
            <person name="Schroeder M."/>
            <person name="Brambilla E."/>
            <person name="Klenk H.-P."/>
            <person name="Eisen J.A."/>
        </authorList>
    </citation>
    <scope>NUCLEOTIDE SEQUENCE [LARGE SCALE GENOMIC DNA]</scope>
    <source>
        <strain evidence="10">DSM 15286 / JCM 11887 / CIR29812</strain>
    </source>
</reference>
<keyword evidence="1 7" id="KW-1003">Cell membrane</keyword>
<dbReference type="GO" id="GO:0071555">
    <property type="term" value="P:cell wall organization"/>
    <property type="evidence" value="ECO:0007669"/>
    <property type="project" value="UniProtKB-KW"/>
</dbReference>
<keyword evidence="3 7" id="KW-1133">Transmembrane helix</keyword>
<keyword evidence="6 7" id="KW-0961">Cell wall biogenesis/degradation</keyword>
<evidence type="ECO:0000256" key="6">
    <source>
        <dbReference type="ARBA" id="ARBA00023316"/>
    </source>
</evidence>
<dbReference type="GO" id="GO:0008932">
    <property type="term" value="F:lytic endotransglycosylase activity"/>
    <property type="evidence" value="ECO:0007669"/>
    <property type="project" value="UniProtKB-UniRule"/>
</dbReference>
<dbReference type="Gene3D" id="3.30.1490.480">
    <property type="entry name" value="Endolytic murein transglycosylase"/>
    <property type="match status" value="2"/>
</dbReference>
<name>F8A8Z3_THEID</name>
<dbReference type="PANTHER" id="PTHR30518:SF2">
    <property type="entry name" value="ENDOLYTIC MUREIN TRANSGLYCOSYLASE"/>
    <property type="match status" value="1"/>
</dbReference>
<evidence type="ECO:0000256" key="8">
    <source>
        <dbReference type="SAM" id="MobiDB-lite"/>
    </source>
</evidence>
<reference evidence="9 10" key="2">
    <citation type="journal article" date="2012" name="Stand. Genomic Sci.">
        <title>Complete genome sequence of the thermophilic sulfate-reducing ocean bacterium Thermodesulfatator indicus type strain (CIR29812(T)).</title>
        <authorList>
            <person name="Anderson I."/>
            <person name="Saunders E."/>
            <person name="Lapidus A."/>
            <person name="Nolan M."/>
            <person name="Lucas S."/>
            <person name="Tice H."/>
            <person name="Del Rio T.G."/>
            <person name="Cheng J.F."/>
            <person name="Han C."/>
            <person name="Tapia R."/>
            <person name="Goodwin L.A."/>
            <person name="Pitluck S."/>
            <person name="Liolios K."/>
            <person name="Mavromatis K."/>
            <person name="Pagani I."/>
            <person name="Ivanova N."/>
            <person name="Mikhailova N."/>
            <person name="Pati A."/>
            <person name="Chen A."/>
            <person name="Palaniappan K."/>
            <person name="Land M."/>
            <person name="Hauser L."/>
            <person name="Jeffries C.D."/>
            <person name="Chang Y.J."/>
            <person name="Brambilla E.M."/>
            <person name="Rohde M."/>
            <person name="Spring S."/>
            <person name="Goker M."/>
            <person name="Detter J.C."/>
            <person name="Woyke T."/>
            <person name="Bristow J."/>
            <person name="Eisen J.A."/>
            <person name="Markowitz V."/>
            <person name="Hugenholtz P."/>
            <person name="Kyrpides N.C."/>
            <person name="Klenk H.P."/>
        </authorList>
    </citation>
    <scope>NUCLEOTIDE SEQUENCE [LARGE SCALE GENOMIC DNA]</scope>
    <source>
        <strain evidence="10">DSM 15286 / JCM 11887 / CIR29812</strain>
    </source>
</reference>
<evidence type="ECO:0000256" key="1">
    <source>
        <dbReference type="ARBA" id="ARBA00022475"/>
    </source>
</evidence>
<protein>
    <recommendedName>
        <fullName evidence="7">Endolytic murein transglycosylase</fullName>
        <ecNumber evidence="7">4.2.2.29</ecNumber>
    </recommendedName>
    <alternativeName>
        <fullName evidence="7">Peptidoglycan lytic transglycosylase</fullName>
    </alternativeName>
    <alternativeName>
        <fullName evidence="7">Peptidoglycan polymerization terminase</fullName>
    </alternativeName>
</protein>
<dbReference type="InterPro" id="IPR003770">
    <property type="entry name" value="MLTG-like"/>
</dbReference>
<evidence type="ECO:0000256" key="5">
    <source>
        <dbReference type="ARBA" id="ARBA00023239"/>
    </source>
</evidence>
<proteinExistence type="inferred from homology"/>
<keyword evidence="10" id="KW-1185">Reference proteome</keyword>
<dbReference type="Pfam" id="PF02618">
    <property type="entry name" value="YceG"/>
    <property type="match status" value="1"/>
</dbReference>
<feature type="compositionally biased region" description="Polar residues" evidence="8">
    <location>
        <begin position="353"/>
        <end position="365"/>
    </location>
</feature>
<evidence type="ECO:0000256" key="3">
    <source>
        <dbReference type="ARBA" id="ARBA00022989"/>
    </source>
</evidence>
<dbReference type="PANTHER" id="PTHR30518">
    <property type="entry name" value="ENDOLYTIC MUREIN TRANSGLYCOSYLASE"/>
    <property type="match status" value="1"/>
</dbReference>
<feature type="compositionally biased region" description="Basic and acidic residues" evidence="8">
    <location>
        <begin position="338"/>
        <end position="351"/>
    </location>
</feature>
<dbReference type="RefSeq" id="WP_013906789.1">
    <property type="nucleotide sequence ID" value="NC_015681.1"/>
</dbReference>
<comment type="function">
    <text evidence="7">Functions as a peptidoglycan terminase that cleaves nascent peptidoglycan strands endolytically to terminate their elongation.</text>
</comment>
<feature type="region of interest" description="Disordered" evidence="8">
    <location>
        <begin position="334"/>
        <end position="365"/>
    </location>
</feature>
<evidence type="ECO:0000256" key="7">
    <source>
        <dbReference type="HAMAP-Rule" id="MF_02065"/>
    </source>
</evidence>
<dbReference type="OrthoDB" id="9814591at2"/>
<dbReference type="EMBL" id="CP002683">
    <property type="protein sequence ID" value="AEH44042.1"/>
    <property type="molecule type" value="Genomic_DNA"/>
</dbReference>
<evidence type="ECO:0000313" key="9">
    <source>
        <dbReference type="EMBL" id="AEH44042.1"/>
    </source>
</evidence>
<dbReference type="KEGG" id="tid:Thein_0157"/>
<dbReference type="GO" id="GO:0009252">
    <property type="term" value="P:peptidoglycan biosynthetic process"/>
    <property type="evidence" value="ECO:0007669"/>
    <property type="project" value="UniProtKB-UniRule"/>
</dbReference>
<comment type="catalytic activity">
    <reaction evidence="7">
        <text>a peptidoglycan chain = a peptidoglycan chain with N-acetyl-1,6-anhydromuramyl-[peptide] at the reducing end + a peptidoglycan chain with N-acetylglucosamine at the non-reducing end.</text>
        <dbReference type="EC" id="4.2.2.29"/>
    </reaction>
</comment>
<evidence type="ECO:0000313" key="10">
    <source>
        <dbReference type="Proteomes" id="UP000006793"/>
    </source>
</evidence>
<keyword evidence="7" id="KW-0997">Cell inner membrane</keyword>
<dbReference type="Proteomes" id="UP000006793">
    <property type="component" value="Chromosome"/>
</dbReference>
<keyword evidence="4 7" id="KW-0472">Membrane</keyword>
<dbReference type="EC" id="4.2.2.29" evidence="7"/>
<dbReference type="NCBIfam" id="TIGR00247">
    <property type="entry name" value="endolytic transglycosylase MltG"/>
    <property type="match status" value="1"/>
</dbReference>
<dbReference type="HAMAP" id="MF_02065">
    <property type="entry name" value="MltG"/>
    <property type="match status" value="1"/>
</dbReference>
<evidence type="ECO:0000256" key="4">
    <source>
        <dbReference type="ARBA" id="ARBA00023136"/>
    </source>
</evidence>
<dbReference type="eggNOG" id="COG1559">
    <property type="taxonomic scope" value="Bacteria"/>
</dbReference>
<dbReference type="STRING" id="667014.Thein_0157"/>
<comment type="similarity">
    <text evidence="7">Belongs to the transglycosylase MltG family.</text>
</comment>
<dbReference type="CDD" id="cd08010">
    <property type="entry name" value="MltG_like"/>
    <property type="match status" value="1"/>
</dbReference>
<dbReference type="HOGENOM" id="CLU_025574_2_2_0"/>
<gene>
    <name evidence="7" type="primary">mltG</name>
    <name evidence="9" type="ordered locus">Thein_0157</name>
</gene>
<dbReference type="PaxDb" id="667014-Thein_0157"/>
<evidence type="ECO:0000256" key="2">
    <source>
        <dbReference type="ARBA" id="ARBA00022692"/>
    </source>
</evidence>
<organism evidence="9 10">
    <name type="scientific">Thermodesulfatator indicus (strain DSM 15286 / JCM 11887 / CIR29812)</name>
    <dbReference type="NCBI Taxonomy" id="667014"/>
    <lineage>
        <taxon>Bacteria</taxon>
        <taxon>Pseudomonadati</taxon>
        <taxon>Thermodesulfobacteriota</taxon>
        <taxon>Thermodesulfobacteria</taxon>
        <taxon>Thermodesulfobacteriales</taxon>
        <taxon>Thermodesulfatatoraceae</taxon>
        <taxon>Thermodesulfatator</taxon>
    </lineage>
</organism>
<keyword evidence="5 7" id="KW-0456">Lyase</keyword>
<dbReference type="InParanoid" id="F8A8Z3"/>